<comment type="caution">
    <text evidence="2">The sequence shown here is derived from an EMBL/GenBank/DDBJ whole genome shotgun (WGS) entry which is preliminary data.</text>
</comment>
<dbReference type="SUPFAM" id="SSF48452">
    <property type="entry name" value="TPR-like"/>
    <property type="match status" value="1"/>
</dbReference>
<dbReference type="PANTHER" id="PTHR43081:SF19">
    <property type="entry name" value="PH-SENSITIVE ADENYLATE CYCLASE RV1264"/>
    <property type="match status" value="1"/>
</dbReference>
<organism evidence="2 3">
    <name type="scientific">Sulfitobacter sediminis</name>
    <dbReference type="NCBI Taxonomy" id="3234186"/>
    <lineage>
        <taxon>Bacteria</taxon>
        <taxon>Pseudomonadati</taxon>
        <taxon>Pseudomonadota</taxon>
        <taxon>Alphaproteobacteria</taxon>
        <taxon>Rhodobacterales</taxon>
        <taxon>Roseobacteraceae</taxon>
        <taxon>Sulfitobacter</taxon>
    </lineage>
</organism>
<dbReference type="PANTHER" id="PTHR43081">
    <property type="entry name" value="ADENYLATE CYCLASE, TERMINAL-DIFFERENTIATION SPECIFIC-RELATED"/>
    <property type="match status" value="1"/>
</dbReference>
<dbReference type="InterPro" id="IPR011990">
    <property type="entry name" value="TPR-like_helical_dom_sf"/>
</dbReference>
<name>A0ABV3RSI9_9RHOB</name>
<dbReference type="SMART" id="SM00028">
    <property type="entry name" value="TPR"/>
    <property type="match status" value="4"/>
</dbReference>
<dbReference type="InterPro" id="IPR019734">
    <property type="entry name" value="TPR_rpt"/>
</dbReference>
<sequence>MERRIAAIIAADMVGYSRLMEADEEGTLLRQKRHRLELIDPKIVAHGGSVIKLIGDGLIAEFPSVVEAVKCAVEIQQAMEMREAEEPDDRRIRYRLAVNLGDIVFDEGDVFGDGVNIAARLESHAEPGGIVVSGMAHDHLKSKVPVDYEFMGELELKNIAAPVRAFNVVMEASMAPRRKGLRSAQDQNSRPCIAVLPFDNFGPPDQSWFADGMVEDVITALAHQPGFDVIARNTTFSYRGSAIDVSRIGAELGAGYILEGSVRQSSNRIRVTAQLIEAETGKHLWAERYDRQIADVFDVQDELTEAVCGAIIDPIQRVERRRAIAATSRDLSTRQFYWQAWDHYCRMRPEAFVQAKDILARSLELDPNDPDLLSARTFLSVTTVLFGWSPDPSQDIALAQEHALKAVANAPQNAVAQFALSSSSMLAGDWDTCLRSAEIAHEIAPNHAAINFCLGSAHVLYGQNLERALFAFERAIRLSPRDAFSAMHHNNRALTLFMMRRDEEALEGWRTAQAIQPDLIWTRFNLAGVLARLGRQEDASKALSHALELRPDPDLDLFRFGWPFRRKADFEQVLEAQRLAGLDI</sequence>
<dbReference type="InterPro" id="IPR029787">
    <property type="entry name" value="Nucleotide_cyclase"/>
</dbReference>
<keyword evidence="3" id="KW-1185">Reference proteome</keyword>
<evidence type="ECO:0000259" key="1">
    <source>
        <dbReference type="PROSITE" id="PS50125"/>
    </source>
</evidence>
<dbReference type="InterPro" id="IPR050697">
    <property type="entry name" value="Adenylyl/Guanylyl_Cyclase_3/4"/>
</dbReference>
<dbReference type="Gene3D" id="3.40.50.10610">
    <property type="entry name" value="ABC-type transport auxiliary lipoprotein component"/>
    <property type="match status" value="1"/>
</dbReference>
<dbReference type="SUPFAM" id="SSF55073">
    <property type="entry name" value="Nucleotide cyclase"/>
    <property type="match status" value="1"/>
</dbReference>
<dbReference type="Gene3D" id="1.25.40.10">
    <property type="entry name" value="Tetratricopeptide repeat domain"/>
    <property type="match status" value="1"/>
</dbReference>
<dbReference type="PROSITE" id="PS50125">
    <property type="entry name" value="GUANYLATE_CYCLASE_2"/>
    <property type="match status" value="1"/>
</dbReference>
<feature type="domain" description="Guanylate cyclase" evidence="1">
    <location>
        <begin position="7"/>
        <end position="122"/>
    </location>
</feature>
<dbReference type="Proteomes" id="UP001556098">
    <property type="component" value="Unassembled WGS sequence"/>
</dbReference>
<reference evidence="2 3" key="1">
    <citation type="submission" date="2024-07" db="EMBL/GenBank/DDBJ databases">
        <title>Marimonas sp.nov., isolated from tidal-flat sediment.</title>
        <authorList>
            <person name="Jayan J.N."/>
            <person name="Lee S.S."/>
        </authorList>
    </citation>
    <scope>NUCLEOTIDE SEQUENCE [LARGE SCALE GENOMIC DNA]</scope>
    <source>
        <strain evidence="2 3">MJW-29</strain>
    </source>
</reference>
<dbReference type="InterPro" id="IPR001054">
    <property type="entry name" value="A/G_cyclase"/>
</dbReference>
<evidence type="ECO:0000313" key="3">
    <source>
        <dbReference type="Proteomes" id="UP001556098"/>
    </source>
</evidence>
<dbReference type="Pfam" id="PF13181">
    <property type="entry name" value="TPR_8"/>
    <property type="match status" value="1"/>
</dbReference>
<gene>
    <name evidence="2" type="ORF">AB2B41_20370</name>
</gene>
<proteinExistence type="predicted"/>
<accession>A0ABV3RSI9</accession>
<dbReference type="Pfam" id="PF00211">
    <property type="entry name" value="Guanylate_cyc"/>
    <property type="match status" value="1"/>
</dbReference>
<dbReference type="Gene3D" id="3.30.70.1230">
    <property type="entry name" value="Nucleotide cyclase"/>
    <property type="match status" value="1"/>
</dbReference>
<dbReference type="EMBL" id="JBFNXX010000026">
    <property type="protein sequence ID" value="MEW9921968.1"/>
    <property type="molecule type" value="Genomic_DNA"/>
</dbReference>
<dbReference type="RefSeq" id="WP_367879667.1">
    <property type="nucleotide sequence ID" value="NZ_JBFNXX010000026.1"/>
</dbReference>
<evidence type="ECO:0000313" key="2">
    <source>
        <dbReference type="EMBL" id="MEW9921968.1"/>
    </source>
</evidence>
<dbReference type="CDD" id="cd07302">
    <property type="entry name" value="CHD"/>
    <property type="match status" value="1"/>
</dbReference>
<protein>
    <submittedName>
        <fullName evidence="2">Adenylate/guanylate cyclase domain-containing protein</fullName>
    </submittedName>
</protein>